<dbReference type="Pfam" id="PF19527">
    <property type="entry name" value="DUF6055"/>
    <property type="match status" value="1"/>
</dbReference>
<comment type="caution">
    <text evidence="1">The sequence shown here is derived from an EMBL/GenBank/DDBJ whole genome shotgun (WGS) entry which is preliminary data.</text>
</comment>
<dbReference type="Proteomes" id="UP000245523">
    <property type="component" value="Unassembled WGS sequence"/>
</dbReference>
<proteinExistence type="predicted"/>
<sequence length="133" mass="15472">MKIFYRLSGFPDLRLVHTHNLLDKEHNRYISPSYWAPQRYGYNIVKLYPNQNAQKETVKFRGIMQQKSIDGYTCFGDNHDFYNGKQYNWCNFSPDKIEDPASAWAFALVAEGADGTPRYSELKIDTAGSFQLM</sequence>
<dbReference type="EMBL" id="QGHD01000061">
    <property type="protein sequence ID" value="PWK82702.1"/>
    <property type="molecule type" value="Genomic_DNA"/>
</dbReference>
<name>A0ABX5LH44_9BACT</name>
<gene>
    <name evidence="1" type="ORF">B0H50_1612</name>
</gene>
<protein>
    <submittedName>
        <fullName evidence="1">Uncharacterized protein</fullName>
    </submittedName>
</protein>
<keyword evidence="2" id="KW-1185">Reference proteome</keyword>
<evidence type="ECO:0000313" key="2">
    <source>
        <dbReference type="Proteomes" id="UP000245523"/>
    </source>
</evidence>
<reference evidence="1 2" key="1">
    <citation type="submission" date="2018-05" db="EMBL/GenBank/DDBJ databases">
        <title>Animal gut microbial communities from fecal samples from Wisconsin, USA.</title>
        <authorList>
            <person name="Neumann A."/>
        </authorList>
    </citation>
    <scope>NUCLEOTIDE SEQUENCE [LARGE SCALE GENOMIC DNA]</scope>
    <source>
        <strain evidence="1 2">UWS4</strain>
    </source>
</reference>
<dbReference type="InterPro" id="IPR045690">
    <property type="entry name" value="DUF6055"/>
</dbReference>
<evidence type="ECO:0000313" key="1">
    <source>
        <dbReference type="EMBL" id="PWK82702.1"/>
    </source>
</evidence>
<accession>A0ABX5LH44</accession>
<organism evidence="1 2">
    <name type="scientific">Hallerella porci</name>
    <dbReference type="NCBI Taxonomy" id="1945871"/>
    <lineage>
        <taxon>Bacteria</taxon>
        <taxon>Pseudomonadati</taxon>
        <taxon>Fibrobacterota</taxon>
        <taxon>Fibrobacteria</taxon>
        <taxon>Fibrobacterales</taxon>
        <taxon>Fibrobacteraceae</taxon>
        <taxon>Hallerella</taxon>
    </lineage>
</organism>